<dbReference type="InterPro" id="IPR050266">
    <property type="entry name" value="AB_hydrolase_sf"/>
</dbReference>
<dbReference type="InterPro" id="IPR000073">
    <property type="entry name" value="AB_hydrolase_1"/>
</dbReference>
<dbReference type="GO" id="GO:0016787">
    <property type="term" value="F:hydrolase activity"/>
    <property type="evidence" value="ECO:0007669"/>
    <property type="project" value="UniProtKB-KW"/>
</dbReference>
<dbReference type="PROSITE" id="PS51257">
    <property type="entry name" value="PROKAR_LIPOPROTEIN"/>
    <property type="match status" value="1"/>
</dbReference>
<dbReference type="EMBL" id="BLJE01000001">
    <property type="protein sequence ID" value="GFE63715.1"/>
    <property type="molecule type" value="Genomic_DNA"/>
</dbReference>
<keyword evidence="3" id="KW-0012">Acyltransferase</keyword>
<feature type="domain" description="AB hydrolase-1" evidence="2">
    <location>
        <begin position="56"/>
        <end position="305"/>
    </location>
</feature>
<dbReference type="Pfam" id="PF12697">
    <property type="entry name" value="Abhydrolase_6"/>
    <property type="match status" value="1"/>
</dbReference>
<protein>
    <submittedName>
        <fullName evidence="3">Hydrolase or acyltransferase (Alpha/beta hydrolase)</fullName>
    </submittedName>
</protein>
<evidence type="ECO:0000259" key="2">
    <source>
        <dbReference type="Pfam" id="PF12697"/>
    </source>
</evidence>
<dbReference type="RefSeq" id="WP_159804625.1">
    <property type="nucleotide sequence ID" value="NZ_BLJE01000001.1"/>
</dbReference>
<accession>A0A6N6JC21</accession>
<dbReference type="GO" id="GO:0016020">
    <property type="term" value="C:membrane"/>
    <property type="evidence" value="ECO:0007669"/>
    <property type="project" value="TreeGrafter"/>
</dbReference>
<evidence type="ECO:0000256" key="1">
    <source>
        <dbReference type="SAM" id="SignalP"/>
    </source>
</evidence>
<dbReference type="AlphaFoldDB" id="A0A6N6JC21"/>
<reference evidence="3 4" key="1">
    <citation type="submission" date="2019-12" db="EMBL/GenBank/DDBJ databases">
        <title>Litoreibacter badius sp. nov., a novel bacteriochlorophyll a-containing bacterium in the genus Litoreibacter.</title>
        <authorList>
            <person name="Kanamuro M."/>
            <person name="Takabe Y."/>
            <person name="Mori K."/>
            <person name="Takaichi S."/>
            <person name="Hanada S."/>
        </authorList>
    </citation>
    <scope>NUCLEOTIDE SEQUENCE [LARGE SCALE GENOMIC DNA]</scope>
    <source>
        <strain evidence="3 4">K6</strain>
    </source>
</reference>
<dbReference type="Gene3D" id="3.40.50.1820">
    <property type="entry name" value="alpha/beta hydrolase"/>
    <property type="match status" value="1"/>
</dbReference>
<dbReference type="PANTHER" id="PTHR43798">
    <property type="entry name" value="MONOACYLGLYCEROL LIPASE"/>
    <property type="match status" value="1"/>
</dbReference>
<comment type="caution">
    <text evidence="3">The sequence shown here is derived from an EMBL/GenBank/DDBJ whole genome shotgun (WGS) entry which is preliminary data.</text>
</comment>
<feature type="chain" id="PRO_5026742780" evidence="1">
    <location>
        <begin position="21"/>
        <end position="316"/>
    </location>
</feature>
<dbReference type="Proteomes" id="UP000436822">
    <property type="component" value="Unassembled WGS sequence"/>
</dbReference>
<dbReference type="GO" id="GO:0016746">
    <property type="term" value="F:acyltransferase activity"/>
    <property type="evidence" value="ECO:0007669"/>
    <property type="project" value="UniProtKB-KW"/>
</dbReference>
<keyword evidence="1" id="KW-0732">Signal</keyword>
<keyword evidence="4" id="KW-1185">Reference proteome</keyword>
<evidence type="ECO:0000313" key="4">
    <source>
        <dbReference type="Proteomes" id="UP000436822"/>
    </source>
</evidence>
<keyword evidence="3" id="KW-0808">Transferase</keyword>
<dbReference type="PRINTS" id="PR00111">
    <property type="entry name" value="ABHYDROLASE"/>
</dbReference>
<sequence length="316" mass="33740">MVRSYLLPGFLITALAACSAAVGSQDTAFSEGERGQILDVNGTQVHAVVEGSGPDLILFHGAGGSHRDFTFSMVDKLKDDFRVVVFDRPGHGLTERIDARAGDGESLAEQADLLHSAAEMLNVSNAIVAGQSFGGALALNYTLRHPDDVAGVVAISAVSNPWPGELDAWYRVNGTWLGQNVLIPIISVFATRNRVEGTLEGVFEPDPVPPGYIDHIGVDLATRPTQLRANVQQINRLLGDVKAQVGQYDQIDVPLEIIHGTADSTVPFDVHADPLSTQVKGARLTVLEGTGHMPHHAEEAQVVEAIRRAAKRAGLL</sequence>
<evidence type="ECO:0000313" key="3">
    <source>
        <dbReference type="EMBL" id="GFE63715.1"/>
    </source>
</evidence>
<proteinExistence type="predicted"/>
<dbReference type="PANTHER" id="PTHR43798:SF33">
    <property type="entry name" value="HYDROLASE, PUTATIVE (AFU_ORTHOLOGUE AFUA_2G14860)-RELATED"/>
    <property type="match status" value="1"/>
</dbReference>
<dbReference type="OrthoDB" id="9815441at2"/>
<dbReference type="SUPFAM" id="SSF53474">
    <property type="entry name" value="alpha/beta-Hydrolases"/>
    <property type="match status" value="1"/>
</dbReference>
<organism evidence="3 4">
    <name type="scientific">Litoreibacter roseus</name>
    <dbReference type="NCBI Taxonomy" id="2601869"/>
    <lineage>
        <taxon>Bacteria</taxon>
        <taxon>Pseudomonadati</taxon>
        <taxon>Pseudomonadota</taxon>
        <taxon>Alphaproteobacteria</taxon>
        <taxon>Rhodobacterales</taxon>
        <taxon>Roseobacteraceae</taxon>
        <taxon>Litoreibacter</taxon>
    </lineage>
</organism>
<feature type="signal peptide" evidence="1">
    <location>
        <begin position="1"/>
        <end position="20"/>
    </location>
</feature>
<name>A0A6N6JC21_9RHOB</name>
<gene>
    <name evidence="3" type="ORF">KIN_07890</name>
</gene>
<keyword evidence="3" id="KW-0378">Hydrolase</keyword>
<dbReference type="InterPro" id="IPR029058">
    <property type="entry name" value="AB_hydrolase_fold"/>
</dbReference>